<keyword evidence="4 5" id="KW-0472">Membrane</keyword>
<dbReference type="PANTHER" id="PTHR22911:SF6">
    <property type="entry name" value="SOLUTE CARRIER FAMILY 35 MEMBER G1"/>
    <property type="match status" value="1"/>
</dbReference>
<dbReference type="GO" id="GO:0016020">
    <property type="term" value="C:membrane"/>
    <property type="evidence" value="ECO:0007669"/>
    <property type="project" value="UniProtKB-SubCell"/>
</dbReference>
<dbReference type="InterPro" id="IPR000620">
    <property type="entry name" value="EamA_dom"/>
</dbReference>
<evidence type="ECO:0000256" key="5">
    <source>
        <dbReference type="SAM" id="Phobius"/>
    </source>
</evidence>
<dbReference type="PANTHER" id="PTHR22911">
    <property type="entry name" value="ACYL-MALONYL CONDENSING ENZYME-RELATED"/>
    <property type="match status" value="1"/>
</dbReference>
<name>A0A4Z0FBM0_9GAMM</name>
<dbReference type="AlphaFoldDB" id="A0A4Z0FBM0"/>
<feature type="chain" id="PRO_5021322786" evidence="6">
    <location>
        <begin position="21"/>
        <end position="292"/>
    </location>
</feature>
<organism evidence="8 9">
    <name type="scientific">Candidatus Macondimonas diazotrophica</name>
    <dbReference type="NCBI Taxonomy" id="2305248"/>
    <lineage>
        <taxon>Bacteria</taxon>
        <taxon>Pseudomonadati</taxon>
        <taxon>Pseudomonadota</taxon>
        <taxon>Gammaproteobacteria</taxon>
        <taxon>Chromatiales</taxon>
        <taxon>Ectothiorhodospiraceae</taxon>
        <taxon>Candidatus Macondimonas</taxon>
    </lineage>
</organism>
<feature type="transmembrane region" description="Helical" evidence="5">
    <location>
        <begin position="236"/>
        <end position="253"/>
    </location>
</feature>
<dbReference type="OrthoDB" id="148351at2"/>
<feature type="transmembrane region" description="Helical" evidence="5">
    <location>
        <begin position="93"/>
        <end position="111"/>
    </location>
</feature>
<feature type="transmembrane region" description="Helical" evidence="5">
    <location>
        <begin position="118"/>
        <end position="138"/>
    </location>
</feature>
<feature type="domain" description="EamA" evidence="7">
    <location>
        <begin position="9"/>
        <end position="138"/>
    </location>
</feature>
<gene>
    <name evidence="8" type="ORF">E4680_02570</name>
</gene>
<proteinExistence type="predicted"/>
<dbReference type="EMBL" id="SRIO01000002">
    <property type="protein sequence ID" value="TFZ83875.1"/>
    <property type="molecule type" value="Genomic_DNA"/>
</dbReference>
<dbReference type="InterPro" id="IPR037185">
    <property type="entry name" value="EmrE-like"/>
</dbReference>
<feature type="transmembrane region" description="Helical" evidence="5">
    <location>
        <begin position="259"/>
        <end position="276"/>
    </location>
</feature>
<dbReference type="Proteomes" id="UP000297890">
    <property type="component" value="Unassembled WGS sequence"/>
</dbReference>
<keyword evidence="9" id="KW-1185">Reference proteome</keyword>
<feature type="transmembrane region" description="Helical" evidence="5">
    <location>
        <begin position="33"/>
        <end position="55"/>
    </location>
</feature>
<keyword evidence="2 5" id="KW-0812">Transmembrane</keyword>
<feature type="domain" description="EamA" evidence="7">
    <location>
        <begin position="148"/>
        <end position="276"/>
    </location>
</feature>
<feature type="transmembrane region" description="Helical" evidence="5">
    <location>
        <begin position="144"/>
        <end position="165"/>
    </location>
</feature>
<comment type="caution">
    <text evidence="8">The sequence shown here is derived from an EMBL/GenBank/DDBJ whole genome shotgun (WGS) entry which is preliminary data.</text>
</comment>
<dbReference type="SUPFAM" id="SSF103481">
    <property type="entry name" value="Multidrug resistance efflux transporter EmrE"/>
    <property type="match status" value="2"/>
</dbReference>
<evidence type="ECO:0000256" key="2">
    <source>
        <dbReference type="ARBA" id="ARBA00022692"/>
    </source>
</evidence>
<protein>
    <submittedName>
        <fullName evidence="8">DMT family transporter</fullName>
    </submittedName>
</protein>
<feature type="signal peptide" evidence="6">
    <location>
        <begin position="1"/>
        <end position="20"/>
    </location>
</feature>
<keyword evidence="6" id="KW-0732">Signal</keyword>
<evidence type="ECO:0000313" key="9">
    <source>
        <dbReference type="Proteomes" id="UP000297890"/>
    </source>
</evidence>
<reference evidence="8 9" key="1">
    <citation type="journal article" date="2019" name="ISME J.">
        <title>Candidatus Macondimonas diazotrophica, a novel gammaproteobacterial genus dominating crude-oil-contaminated coastal sediments.</title>
        <authorList>
            <person name="Karthikeyan S."/>
            <person name="Konstantinidis K."/>
        </authorList>
    </citation>
    <scope>NUCLEOTIDE SEQUENCE [LARGE SCALE GENOMIC DNA]</scope>
    <source>
        <strain evidence="8 9">KTK01</strain>
    </source>
</reference>
<accession>A0A4Z0FBM0</accession>
<evidence type="ECO:0000259" key="7">
    <source>
        <dbReference type="Pfam" id="PF00892"/>
    </source>
</evidence>
<comment type="subcellular location">
    <subcellularLocation>
        <location evidence="1">Membrane</location>
        <topology evidence="1">Multi-pass membrane protein</topology>
    </subcellularLocation>
</comment>
<evidence type="ECO:0000256" key="3">
    <source>
        <dbReference type="ARBA" id="ARBA00022989"/>
    </source>
</evidence>
<sequence>MSTHARSSAALILAASFLFASMAALIKTVAPDLGNPMVVFFRNAFGLLALLPWLGQLRHAGWRTSNLRLHLIRDGAGFSAMVCYFYAIPRLDLASAMLLNYSAPLFIPLIARVWLKEPIVPAVAAAILAGFIGLLMILKPSVALTVPALIGLLSGVLVAVAMVGIRRMAGVEPVFRTVLYFALFSTLASALALPWSWQTPARWHWLALIGIGTLAAGAQILITLAYHRAPAAQTGLYTYLAVLFGGLYGWVLWNDRPDRWSLLGMVIVVSAALWTSRIRRINAPPSQQPEPR</sequence>
<feature type="transmembrane region" description="Helical" evidence="5">
    <location>
        <begin position="203"/>
        <end position="224"/>
    </location>
</feature>
<evidence type="ECO:0000256" key="1">
    <source>
        <dbReference type="ARBA" id="ARBA00004141"/>
    </source>
</evidence>
<feature type="transmembrane region" description="Helical" evidence="5">
    <location>
        <begin position="177"/>
        <end position="197"/>
    </location>
</feature>
<evidence type="ECO:0000313" key="8">
    <source>
        <dbReference type="EMBL" id="TFZ83875.1"/>
    </source>
</evidence>
<keyword evidence="3 5" id="KW-1133">Transmembrane helix</keyword>
<evidence type="ECO:0000256" key="6">
    <source>
        <dbReference type="SAM" id="SignalP"/>
    </source>
</evidence>
<dbReference type="Pfam" id="PF00892">
    <property type="entry name" value="EamA"/>
    <property type="match status" value="2"/>
</dbReference>
<dbReference type="RefSeq" id="WP_135280802.1">
    <property type="nucleotide sequence ID" value="NZ_SRIO01000002.1"/>
</dbReference>
<evidence type="ECO:0000256" key="4">
    <source>
        <dbReference type="ARBA" id="ARBA00023136"/>
    </source>
</evidence>